<dbReference type="RefSeq" id="XP_025562085.1">
    <property type="nucleotide sequence ID" value="XM_025713060.1"/>
</dbReference>
<dbReference type="AlphaFoldDB" id="A0A319B8R8"/>
<organism evidence="1 2">
    <name type="scientific">Aspergillus vadensis (strain CBS 113365 / IMI 142717 / IBT 24658)</name>
    <dbReference type="NCBI Taxonomy" id="1448311"/>
    <lineage>
        <taxon>Eukaryota</taxon>
        <taxon>Fungi</taxon>
        <taxon>Dikarya</taxon>
        <taxon>Ascomycota</taxon>
        <taxon>Pezizomycotina</taxon>
        <taxon>Eurotiomycetes</taxon>
        <taxon>Eurotiomycetidae</taxon>
        <taxon>Eurotiales</taxon>
        <taxon>Aspergillaceae</taxon>
        <taxon>Aspergillus</taxon>
        <taxon>Aspergillus subgen. Circumdati</taxon>
    </lineage>
</organism>
<protein>
    <submittedName>
        <fullName evidence="1">Uncharacterized protein</fullName>
    </submittedName>
</protein>
<dbReference type="GeneID" id="37217652"/>
<name>A0A319B8R8_ASPVC</name>
<dbReference type="OrthoDB" id="2984728at2759"/>
<evidence type="ECO:0000313" key="1">
    <source>
        <dbReference type="EMBL" id="PYH68291.1"/>
    </source>
</evidence>
<keyword evidence="2" id="KW-1185">Reference proteome</keyword>
<dbReference type="EMBL" id="KZ821627">
    <property type="protein sequence ID" value="PYH68291.1"/>
    <property type="molecule type" value="Genomic_DNA"/>
</dbReference>
<evidence type="ECO:0000313" key="2">
    <source>
        <dbReference type="Proteomes" id="UP000248405"/>
    </source>
</evidence>
<dbReference type="Proteomes" id="UP000248405">
    <property type="component" value="Unassembled WGS sequence"/>
</dbReference>
<proteinExistence type="predicted"/>
<gene>
    <name evidence="1" type="ORF">BO88DRAFT_69450</name>
</gene>
<sequence length="88" mass="9434">MPTSNGTLLWLAPNRASANFDVDGTQTSCEMTLNPAVPFFGAAPATLDYDNKDQLSGAQNIDGHIGDLNTPIDQYISVFGDGIWMQSL</sequence>
<accession>A0A319B8R8</accession>
<reference evidence="1" key="1">
    <citation type="submission" date="2016-12" db="EMBL/GenBank/DDBJ databases">
        <title>The genomes of Aspergillus section Nigri reveals drivers in fungal speciation.</title>
        <authorList>
            <consortium name="DOE Joint Genome Institute"/>
            <person name="Vesth T.C."/>
            <person name="Nybo J."/>
            <person name="Theobald S."/>
            <person name="Brandl J."/>
            <person name="Frisvad J.C."/>
            <person name="Nielsen K.F."/>
            <person name="Lyhne E.K."/>
            <person name="Kogle M.E."/>
            <person name="Kuo A."/>
            <person name="Riley R."/>
            <person name="Clum A."/>
            <person name="Nolan M."/>
            <person name="Lipzen A."/>
            <person name="Salamov A."/>
            <person name="Henrissat B."/>
            <person name="Wiebenga A."/>
            <person name="De Vries R.P."/>
            <person name="Grigoriev I.V."/>
            <person name="Mortensen U.H."/>
            <person name="Andersen M.R."/>
            <person name="Baker S.E."/>
        </authorList>
    </citation>
    <scope>NUCLEOTIDE SEQUENCE [LARGE SCALE GENOMIC DNA]</scope>
    <source>
        <strain evidence="1">CBS 113365</strain>
    </source>
</reference>